<name>R8B442_9GAMM</name>
<reference evidence="1 2" key="1">
    <citation type="journal article" date="2013" name="Genome Announc.">
        <title>Draft Genome Sequence of the Moderately Halophilic Bacterium Marinobacter lipolyticus Strain SM19.</title>
        <authorList>
            <person name="Papke R.T."/>
            <person name="de la Haba R.R."/>
            <person name="Infante-Dominguez C."/>
            <person name="Perez D."/>
            <person name="Sanchez-Porro C."/>
            <person name="Lapierre P."/>
            <person name="Ventosa A."/>
        </authorList>
    </citation>
    <scope>NUCLEOTIDE SEQUENCE [LARGE SCALE GENOMIC DNA]</scope>
    <source>
        <strain evidence="1 2">SM19</strain>
    </source>
</reference>
<organism evidence="1 2">
    <name type="scientific">Marinobacter lipolyticus SM19</name>
    <dbReference type="NCBI Taxonomy" id="1318628"/>
    <lineage>
        <taxon>Bacteria</taxon>
        <taxon>Pseudomonadati</taxon>
        <taxon>Pseudomonadota</taxon>
        <taxon>Gammaproteobacteria</taxon>
        <taxon>Pseudomonadales</taxon>
        <taxon>Marinobacteraceae</taxon>
        <taxon>Marinobacter</taxon>
    </lineage>
</organism>
<proteinExistence type="predicted"/>
<evidence type="ECO:0000313" key="1">
    <source>
        <dbReference type="EMBL" id="EON93362.1"/>
    </source>
</evidence>
<gene>
    <name evidence="1" type="ORF">MARLIPOL_04990</name>
</gene>
<dbReference type="EMBL" id="ASAD01000007">
    <property type="protein sequence ID" value="EON93362.1"/>
    <property type="molecule type" value="Genomic_DNA"/>
</dbReference>
<sequence length="330" mass="35805">MSDASREGLMTPDQAAELISSGRALCIAGDRELLLKLPPGNWIGGTTPYFVASQGGLCSRDYVFVQCLHGSDASIGNYDGDHLPHVLEDAPEHGYSLIILPAGSRVLEDYARYAPTYFDMFIKPIVGWVAGVHLDELEQVGAAVVDGRTGDLFTDRAVVMHVQLPERESVSVHTVNLFEAGDGPGLEFAATDFSTEDCLIDGRPGNLADTIQASGIDSRWPLVADYCGALVNVSIQAVDAQARAVRFYAPVFEGVCYRFAKPVAHYPEAFLAAMPEDPGEILFSCNCILNYLYSNLEGQRTAQLTGPITFGEVAYQLLNQTAVYLTLERD</sequence>
<protein>
    <submittedName>
        <fullName evidence="1">Uncharacterized protein</fullName>
    </submittedName>
</protein>
<dbReference type="HOGENOM" id="CLU_854985_0_0_6"/>
<dbReference type="eggNOG" id="ENOG502Z7SH">
    <property type="taxonomic scope" value="Bacteria"/>
</dbReference>
<dbReference type="AlphaFoldDB" id="R8B442"/>
<dbReference type="Proteomes" id="UP000016540">
    <property type="component" value="Unassembled WGS sequence"/>
</dbReference>
<comment type="caution">
    <text evidence="1">The sequence shown here is derived from an EMBL/GenBank/DDBJ whole genome shotgun (WGS) entry which is preliminary data.</text>
</comment>
<evidence type="ECO:0000313" key="2">
    <source>
        <dbReference type="Proteomes" id="UP000016540"/>
    </source>
</evidence>
<keyword evidence="2" id="KW-1185">Reference proteome</keyword>
<dbReference type="InterPro" id="IPR054249">
    <property type="entry name" value="DUF6976"/>
</dbReference>
<dbReference type="RefSeq" id="WP_012136996.1">
    <property type="nucleotide sequence ID" value="NZ_KE007306.1"/>
</dbReference>
<dbReference type="STRING" id="1318628.MARLIPOL_04990"/>
<accession>R8B442</accession>
<dbReference type="Pfam" id="PF22396">
    <property type="entry name" value="DUF6976"/>
    <property type="match status" value="1"/>
</dbReference>
<dbReference type="PATRIC" id="fig|1318628.3.peg.993"/>